<dbReference type="Proteomes" id="UP000239560">
    <property type="component" value="Unassembled WGS sequence"/>
</dbReference>
<name>A0A2T0A6D8_RHOTO</name>
<organism evidence="3 4">
    <name type="scientific">Rhodotorula toruloides</name>
    <name type="common">Yeast</name>
    <name type="synonym">Rhodosporidium toruloides</name>
    <dbReference type="NCBI Taxonomy" id="5286"/>
    <lineage>
        <taxon>Eukaryota</taxon>
        <taxon>Fungi</taxon>
        <taxon>Dikarya</taxon>
        <taxon>Basidiomycota</taxon>
        <taxon>Pucciniomycotina</taxon>
        <taxon>Microbotryomycetes</taxon>
        <taxon>Sporidiobolales</taxon>
        <taxon>Sporidiobolaceae</taxon>
        <taxon>Rhodotorula</taxon>
    </lineage>
</organism>
<protein>
    <recommendedName>
        <fullName evidence="5">Transmembrane protein</fullName>
    </recommendedName>
</protein>
<evidence type="ECO:0000256" key="2">
    <source>
        <dbReference type="SAM" id="SignalP"/>
    </source>
</evidence>
<evidence type="ECO:0000313" key="3">
    <source>
        <dbReference type="EMBL" id="PRQ73578.1"/>
    </source>
</evidence>
<comment type="caution">
    <text evidence="3">The sequence shown here is derived from an EMBL/GenBank/DDBJ whole genome shotgun (WGS) entry which is preliminary data.</text>
</comment>
<evidence type="ECO:0000313" key="4">
    <source>
        <dbReference type="Proteomes" id="UP000239560"/>
    </source>
</evidence>
<evidence type="ECO:0000256" key="1">
    <source>
        <dbReference type="SAM" id="MobiDB-lite"/>
    </source>
</evidence>
<accession>A0A2T0A6D8</accession>
<reference evidence="3 4" key="1">
    <citation type="journal article" date="2018" name="Elife">
        <title>Functional genomics of lipid metabolism in the oleaginous yeast Rhodosporidium toruloides.</title>
        <authorList>
            <person name="Coradetti S.T."/>
            <person name="Pinel D."/>
            <person name="Geiselman G."/>
            <person name="Ito M."/>
            <person name="Mondo S."/>
            <person name="Reilly M.C."/>
            <person name="Cheng Y.F."/>
            <person name="Bauer S."/>
            <person name="Grigoriev I."/>
            <person name="Gladden J.M."/>
            <person name="Simmons B.A."/>
            <person name="Brem R."/>
            <person name="Arkin A.P."/>
            <person name="Skerker J.M."/>
        </authorList>
    </citation>
    <scope>NUCLEOTIDE SEQUENCE [LARGE SCALE GENOMIC DNA]</scope>
    <source>
        <strain evidence="3 4">NBRC 0880</strain>
    </source>
</reference>
<evidence type="ECO:0008006" key="5">
    <source>
        <dbReference type="Google" id="ProtNLM"/>
    </source>
</evidence>
<keyword evidence="2" id="KW-0732">Signal</keyword>
<sequence>MLLLLPHKTLLALCALAILSARSAQATEWYRVTDDLHPAEQYVEARLTGRQVHNTLGSRSPSSHHSHPSVFTSKGSSPPAEPLYPISPKALARPPSSSREKNVSFRQAKIKAAVEYLFAHELKKQSEVLAGAAEAVKAKRLFPGRVTMGQLEQRSERVGKREKVWKRVLKTDDVIVEEAVEVAPEPQVEEAQHVERPAAQGLRRSSAGRNGRDEDVAARGGVEPSQADGSADE</sequence>
<feature type="region of interest" description="Disordered" evidence="1">
    <location>
        <begin position="185"/>
        <end position="233"/>
    </location>
</feature>
<proteinExistence type="predicted"/>
<feature type="chain" id="PRO_5015455093" description="Transmembrane protein" evidence="2">
    <location>
        <begin position="27"/>
        <end position="233"/>
    </location>
</feature>
<gene>
    <name evidence="3" type="ORF">AAT19DRAFT_15145</name>
</gene>
<feature type="region of interest" description="Disordered" evidence="1">
    <location>
        <begin position="54"/>
        <end position="103"/>
    </location>
</feature>
<feature type="signal peptide" evidence="2">
    <location>
        <begin position="1"/>
        <end position="26"/>
    </location>
</feature>
<dbReference type="AlphaFoldDB" id="A0A2T0A6D8"/>
<dbReference type="EMBL" id="LCTV02000007">
    <property type="protein sequence ID" value="PRQ73578.1"/>
    <property type="molecule type" value="Genomic_DNA"/>
</dbReference>